<evidence type="ECO:0000256" key="1">
    <source>
        <dbReference type="SAM" id="SignalP"/>
    </source>
</evidence>
<name>A0A1F6BXB7_9BACT</name>
<proteinExistence type="predicted"/>
<feature type="chain" id="PRO_5009523207" evidence="1">
    <location>
        <begin position="34"/>
        <end position="102"/>
    </location>
</feature>
<keyword evidence="1" id="KW-0732">Signal</keyword>
<evidence type="ECO:0000313" key="2">
    <source>
        <dbReference type="EMBL" id="OGG41478.1"/>
    </source>
</evidence>
<dbReference type="AlphaFoldDB" id="A0A1F6BXB7"/>
<evidence type="ECO:0000313" key="3">
    <source>
        <dbReference type="Proteomes" id="UP000176322"/>
    </source>
</evidence>
<gene>
    <name evidence="2" type="ORF">A2837_03145</name>
</gene>
<feature type="signal peptide" evidence="1">
    <location>
        <begin position="1"/>
        <end position="33"/>
    </location>
</feature>
<dbReference type="Proteomes" id="UP000176322">
    <property type="component" value="Unassembled WGS sequence"/>
</dbReference>
<accession>A0A1F6BXB7</accession>
<organism evidence="2 3">
    <name type="scientific">Candidatus Kaiserbacteria bacterium RIFCSPHIGHO2_01_FULL_46_22</name>
    <dbReference type="NCBI Taxonomy" id="1798475"/>
    <lineage>
        <taxon>Bacteria</taxon>
        <taxon>Candidatus Kaiseribacteriota</taxon>
    </lineage>
</organism>
<dbReference type="EMBL" id="MFKO01000008">
    <property type="protein sequence ID" value="OGG41478.1"/>
    <property type="molecule type" value="Genomic_DNA"/>
</dbReference>
<reference evidence="2 3" key="1">
    <citation type="journal article" date="2016" name="Nat. Commun.">
        <title>Thousands of microbial genomes shed light on interconnected biogeochemical processes in an aquifer system.</title>
        <authorList>
            <person name="Anantharaman K."/>
            <person name="Brown C.T."/>
            <person name="Hug L.A."/>
            <person name="Sharon I."/>
            <person name="Castelle C.J."/>
            <person name="Probst A.J."/>
            <person name="Thomas B.C."/>
            <person name="Singh A."/>
            <person name="Wilkins M.J."/>
            <person name="Karaoz U."/>
            <person name="Brodie E.L."/>
            <person name="Williams K.H."/>
            <person name="Hubbard S.S."/>
            <person name="Banfield J.F."/>
        </authorList>
    </citation>
    <scope>NUCLEOTIDE SEQUENCE [LARGE SCALE GENOMIC DNA]</scope>
</reference>
<sequence>MISAKEAKPMTKFFAIVLATAAFAFLAVAPATAVENVFLLKGKTTVTVYYKDGRVIKKNIFSPGTYKGRHVWILRVGAPVKKVCIGSLCNTQDGLRKNMIFK</sequence>
<comment type="caution">
    <text evidence="2">The sequence shown here is derived from an EMBL/GenBank/DDBJ whole genome shotgun (WGS) entry which is preliminary data.</text>
</comment>
<protein>
    <submittedName>
        <fullName evidence="2">Uncharacterized protein</fullName>
    </submittedName>
</protein>